<dbReference type="eggNOG" id="KOG1238">
    <property type="taxonomic scope" value="Eukaryota"/>
</dbReference>
<evidence type="ECO:0000256" key="4">
    <source>
        <dbReference type="ARBA" id="ARBA00022827"/>
    </source>
</evidence>
<feature type="active site" description="Proton donor" evidence="6">
    <location>
        <position position="562"/>
    </location>
</feature>
<dbReference type="Pfam" id="PF00732">
    <property type="entry name" value="GMC_oxred_N"/>
    <property type="match status" value="1"/>
</dbReference>
<feature type="signal peptide" evidence="9">
    <location>
        <begin position="1"/>
        <end position="18"/>
    </location>
</feature>
<dbReference type="InterPro" id="IPR000172">
    <property type="entry name" value="GMC_OxRdtase_N"/>
</dbReference>
<evidence type="ECO:0000256" key="6">
    <source>
        <dbReference type="PIRSR" id="PIRSR000137-1"/>
    </source>
</evidence>
<keyword evidence="13" id="KW-1185">Reference proteome</keyword>
<evidence type="ECO:0000256" key="3">
    <source>
        <dbReference type="ARBA" id="ARBA00022630"/>
    </source>
</evidence>
<dbReference type="Gene3D" id="4.10.450.10">
    <property type="entry name" value="Glucose Oxidase, domain 2"/>
    <property type="match status" value="1"/>
</dbReference>
<dbReference type="AlphaFoldDB" id="D8Q275"/>
<evidence type="ECO:0000256" key="9">
    <source>
        <dbReference type="SAM" id="SignalP"/>
    </source>
</evidence>
<keyword evidence="9" id="KW-0732">Signal</keyword>
<dbReference type="Pfam" id="PF05199">
    <property type="entry name" value="GMC_oxred_C"/>
    <property type="match status" value="1"/>
</dbReference>
<evidence type="ECO:0000259" key="11">
    <source>
        <dbReference type="Pfam" id="PF05199"/>
    </source>
</evidence>
<feature type="domain" description="Glucose-methanol-choline oxidoreductase N-terminal" evidence="10">
    <location>
        <begin position="51"/>
        <end position="370"/>
    </location>
</feature>
<comment type="cofactor">
    <cofactor evidence="1 7">
        <name>FAD</name>
        <dbReference type="ChEBI" id="CHEBI:57692"/>
    </cofactor>
</comment>
<feature type="binding site" evidence="7">
    <location>
        <position position="132"/>
    </location>
    <ligand>
        <name>FAD</name>
        <dbReference type="ChEBI" id="CHEBI:57692"/>
    </ligand>
</feature>
<dbReference type="OMA" id="TDPDPNM"/>
<keyword evidence="3" id="KW-0285">Flavoprotein</keyword>
<feature type="binding site" evidence="7">
    <location>
        <position position="286"/>
    </location>
    <ligand>
        <name>FAD</name>
        <dbReference type="ChEBI" id="CHEBI:57692"/>
    </ligand>
</feature>
<dbReference type="InterPro" id="IPR027424">
    <property type="entry name" value="Glucose_Oxidase_domain_2"/>
</dbReference>
<feature type="region of interest" description="Disordered" evidence="8">
    <location>
        <begin position="627"/>
        <end position="650"/>
    </location>
</feature>
<keyword evidence="4 7" id="KW-0274">FAD</keyword>
<evidence type="ECO:0000256" key="5">
    <source>
        <dbReference type="ARBA" id="ARBA00023002"/>
    </source>
</evidence>
<dbReference type="EMBL" id="GL377305">
    <property type="protein sequence ID" value="EFI98636.1"/>
    <property type="molecule type" value="Genomic_DNA"/>
</dbReference>
<dbReference type="HOGENOM" id="CLU_002865_6_0_1"/>
<evidence type="ECO:0000313" key="13">
    <source>
        <dbReference type="Proteomes" id="UP000007431"/>
    </source>
</evidence>
<evidence type="ECO:0000313" key="12">
    <source>
        <dbReference type="EMBL" id="EFI98636.1"/>
    </source>
</evidence>
<feature type="compositionally biased region" description="Polar residues" evidence="8">
    <location>
        <begin position="629"/>
        <end position="639"/>
    </location>
</feature>
<dbReference type="InParanoid" id="D8Q275"/>
<evidence type="ECO:0000256" key="2">
    <source>
        <dbReference type="ARBA" id="ARBA00010790"/>
    </source>
</evidence>
<dbReference type="InterPro" id="IPR007867">
    <property type="entry name" value="GMC_OxRtase_C"/>
</dbReference>
<dbReference type="PANTHER" id="PTHR11552">
    <property type="entry name" value="GLUCOSE-METHANOL-CHOLINE GMC OXIDOREDUCTASE"/>
    <property type="match status" value="1"/>
</dbReference>
<dbReference type="InterPro" id="IPR036188">
    <property type="entry name" value="FAD/NAD-bd_sf"/>
</dbReference>
<dbReference type="SUPFAM" id="SSF54373">
    <property type="entry name" value="FAD-linked reductases, C-terminal domain"/>
    <property type="match status" value="1"/>
</dbReference>
<organism evidence="13">
    <name type="scientific">Schizophyllum commune (strain H4-8 / FGSC 9210)</name>
    <name type="common">Split gill fungus</name>
    <dbReference type="NCBI Taxonomy" id="578458"/>
    <lineage>
        <taxon>Eukaryota</taxon>
        <taxon>Fungi</taxon>
        <taxon>Dikarya</taxon>
        <taxon>Basidiomycota</taxon>
        <taxon>Agaricomycotina</taxon>
        <taxon>Agaricomycetes</taxon>
        <taxon>Agaricomycetidae</taxon>
        <taxon>Agaricales</taxon>
        <taxon>Schizophyllaceae</taxon>
        <taxon>Schizophyllum</taxon>
    </lineage>
</organism>
<dbReference type="SUPFAM" id="SSF51905">
    <property type="entry name" value="FAD/NAD(P)-binding domain"/>
    <property type="match status" value="1"/>
</dbReference>
<evidence type="ECO:0000256" key="7">
    <source>
        <dbReference type="PIRSR" id="PIRSR000137-2"/>
    </source>
</evidence>
<proteinExistence type="inferred from homology"/>
<dbReference type="GO" id="GO:0050660">
    <property type="term" value="F:flavin adenine dinucleotide binding"/>
    <property type="evidence" value="ECO:0007669"/>
    <property type="project" value="InterPro"/>
</dbReference>
<dbReference type="VEuPathDB" id="FungiDB:SCHCODRAFT_02666039"/>
<feature type="active site" description="Proton acceptor" evidence="6">
    <location>
        <position position="605"/>
    </location>
</feature>
<reference evidence="12 13" key="1">
    <citation type="journal article" date="2010" name="Nat. Biotechnol.">
        <title>Genome sequence of the model mushroom Schizophyllum commune.</title>
        <authorList>
            <person name="Ohm R.A."/>
            <person name="de Jong J.F."/>
            <person name="Lugones L.G."/>
            <person name="Aerts A."/>
            <person name="Kothe E."/>
            <person name="Stajich J.E."/>
            <person name="de Vries R.P."/>
            <person name="Record E."/>
            <person name="Levasseur A."/>
            <person name="Baker S.E."/>
            <person name="Bartholomew K.A."/>
            <person name="Coutinho P.M."/>
            <person name="Erdmann S."/>
            <person name="Fowler T.J."/>
            <person name="Gathman A.C."/>
            <person name="Lombard V."/>
            <person name="Henrissat B."/>
            <person name="Knabe N."/>
            <person name="Kuees U."/>
            <person name="Lilly W.W."/>
            <person name="Lindquist E."/>
            <person name="Lucas S."/>
            <person name="Magnuson J.K."/>
            <person name="Piumi F."/>
            <person name="Raudaskoski M."/>
            <person name="Salamov A."/>
            <person name="Schmutz J."/>
            <person name="Schwarze F.W.M.R."/>
            <person name="vanKuyk P.A."/>
            <person name="Horton J.S."/>
            <person name="Grigoriev I.V."/>
            <person name="Woesten H.A.B."/>
        </authorList>
    </citation>
    <scope>NUCLEOTIDE SEQUENCE [LARGE SCALE GENOMIC DNA]</scope>
    <source>
        <strain evidence="13">H4-8 / FGSC 9210</strain>
    </source>
</reference>
<dbReference type="PANTHER" id="PTHR11552:SF218">
    <property type="entry name" value="GLUCOSE-METHANOL-CHOLINE OXIDOREDUCTASE N-TERMINAL DOMAIN-CONTAINING PROTEIN"/>
    <property type="match status" value="1"/>
</dbReference>
<gene>
    <name evidence="12" type="ORF">SCHCODRAFT_67663</name>
</gene>
<feature type="chain" id="PRO_5003120450" evidence="9">
    <location>
        <begin position="19"/>
        <end position="678"/>
    </location>
</feature>
<evidence type="ECO:0000259" key="10">
    <source>
        <dbReference type="Pfam" id="PF00732"/>
    </source>
</evidence>
<feature type="domain" description="Glucose-methanol-choline oxidoreductase C-terminal" evidence="11">
    <location>
        <begin position="480"/>
        <end position="614"/>
    </location>
</feature>
<dbReference type="Gene3D" id="3.30.560.10">
    <property type="entry name" value="Glucose Oxidase, domain 3"/>
    <property type="match status" value="1"/>
</dbReference>
<evidence type="ECO:0000256" key="1">
    <source>
        <dbReference type="ARBA" id="ARBA00001974"/>
    </source>
</evidence>
<dbReference type="Proteomes" id="UP000007431">
    <property type="component" value="Unassembled WGS sequence"/>
</dbReference>
<dbReference type="Gene3D" id="3.50.50.60">
    <property type="entry name" value="FAD/NAD(P)-binding domain"/>
    <property type="match status" value="1"/>
</dbReference>
<sequence>MRSLDLFVAASAVASVSATSSPFNHRRQAREVAKRAGTNVIDPSQLKDSYDFVVAGGGVGGLAVASRLAEDENVSVLVLEAGFSGDDVINTINTPGDTYWSSLGGTEYDWGYTTAPQGSLDGKARSWPRGKVFGGSSATNGMYFTRPNKEEIDAWGSLLGNDPAASYWTWDSYYAASKKSEHFHPPTADAEAVAHITYDESMHGSDGPIHTTFPAVSFGLNGNWTEACQGAGIPATQDAMGGDNLGAGVATSSINPDGWTRSYSRSGYIDSFGPRANLDLLPQAHVTKINFNGTTADGLTASGVTFQSAAGAEAKTVNANKEVILSGGVVGSPHILLLSGVGPKDVIESVGIQVQHELPGVGQHLQDHVVSWTAGTVNAAASDFAKTAEFLSYINSATAYVNLTLAAGADAAKNMTDTAAGYVDTYMQTLPTSDDGIKSGYKAVHDVTLDFMAGWVSQLEILFSITTPGSIIIQAALQHPLSQGHLYLESADPFTQPVIDPGYFAHWADMFIMREGIKLARQIGNTEPLKQYIKEEQYPGESVQTDADWENFLKQSSGTEFHPVGSCSMLPLEQGGVVDGSLKVYGLANVRVVDASVIPIELSSHIGSPTYTVAELAAQIIKKDHGDASANSTSATGSPAQNNASGTSGSGSNGARALALPLTSFAGVAAAMLVTLFL</sequence>
<protein>
    <submittedName>
        <fullName evidence="12">GMC oxidoreductase</fullName>
    </submittedName>
</protein>
<comment type="similarity">
    <text evidence="2">Belongs to the GMC oxidoreductase family.</text>
</comment>
<keyword evidence="5" id="KW-0560">Oxidoreductase</keyword>
<name>D8Q275_SCHCM</name>
<dbReference type="PIRSF" id="PIRSF000137">
    <property type="entry name" value="Alcohol_oxidase"/>
    <property type="match status" value="1"/>
</dbReference>
<evidence type="ECO:0000256" key="8">
    <source>
        <dbReference type="SAM" id="MobiDB-lite"/>
    </source>
</evidence>
<dbReference type="GO" id="GO:0016614">
    <property type="term" value="F:oxidoreductase activity, acting on CH-OH group of donors"/>
    <property type="evidence" value="ECO:0007669"/>
    <property type="project" value="InterPro"/>
</dbReference>
<accession>D8Q275</accession>
<dbReference type="InterPro" id="IPR012132">
    <property type="entry name" value="GMC_OxRdtase"/>
</dbReference>